<protein>
    <recommendedName>
        <fullName evidence="3">Amino acid-binding protein</fullName>
    </recommendedName>
</protein>
<dbReference type="PIRSF" id="PIRSF004897">
    <property type="entry name" value="UCP004897_ACT"/>
    <property type="match status" value="1"/>
</dbReference>
<dbReference type="AlphaFoldDB" id="A0A3S3TSQ1"/>
<dbReference type="Gene3D" id="3.30.70.260">
    <property type="match status" value="1"/>
</dbReference>
<dbReference type="EMBL" id="RXGA01000002">
    <property type="protein sequence ID" value="RWX73829.1"/>
    <property type="molecule type" value="Genomic_DNA"/>
</dbReference>
<dbReference type="Proteomes" id="UP000288215">
    <property type="component" value="Unassembled WGS sequence"/>
</dbReference>
<gene>
    <name evidence="1" type="ORF">Metus_0608</name>
</gene>
<comment type="caution">
    <text evidence="1">The sequence shown here is derived from an EMBL/GenBank/DDBJ whole genome shotgun (WGS) entry which is preliminary data.</text>
</comment>
<name>A0A3S3TSQ1_METS7</name>
<evidence type="ECO:0000313" key="1">
    <source>
        <dbReference type="EMBL" id="RWX73829.1"/>
    </source>
</evidence>
<reference evidence="1 2" key="1">
    <citation type="submission" date="2018-12" db="EMBL/GenBank/DDBJ databases">
        <title>The complete genome of the methanogenic archaea of the candidate phylum Verstraetearchaeota, obtained from the metagenome of underground thermal water.</title>
        <authorList>
            <person name="Kadnikov V.V."/>
            <person name="Mardanov A.V."/>
            <person name="Beletsky A.V."/>
            <person name="Karnachuk O.V."/>
            <person name="Ravin N.V."/>
        </authorList>
    </citation>
    <scope>NUCLEOTIDE SEQUENCE [LARGE SCALE GENOMIC DNA]</scope>
    <source>
        <strain evidence="1">Ch88</strain>
    </source>
</reference>
<proteinExistence type="predicted"/>
<sequence>MWKSITNFFEGAPAKLKVARLMVELGFSINEAGRIVCGNVEISDADLSRAAGVDRRVVRQTVEEIMKDPLMKRIFSGIKPAGSFLKEIAPALGYGVVEVRAKSDAVGVIFHVTKYISEAGISIRQILAEDPELNPDPKLMIITDTKVPGEVISKLLTIPTVTKVSVS</sequence>
<organism evidence="1 2">
    <name type="scientific">Methanosuratincola subterraneus</name>
    <dbReference type="NCBI Taxonomy" id="2593994"/>
    <lineage>
        <taxon>Archaea</taxon>
        <taxon>Thermoproteota</taxon>
        <taxon>Methanosuratincolia</taxon>
        <taxon>Candidatus Methanomethylicales</taxon>
        <taxon>Candidatus Methanomethylicaceae</taxon>
        <taxon>Candidatus Methanosuratincola (ex Vanwonterghem et al. 2016)</taxon>
    </lineage>
</organism>
<dbReference type="SUPFAM" id="SSF55021">
    <property type="entry name" value="ACT-like"/>
    <property type="match status" value="1"/>
</dbReference>
<dbReference type="InterPro" id="IPR045865">
    <property type="entry name" value="ACT-like_dom_sf"/>
</dbReference>
<evidence type="ECO:0008006" key="3">
    <source>
        <dbReference type="Google" id="ProtNLM"/>
    </source>
</evidence>
<accession>A0A3S3TSQ1</accession>
<evidence type="ECO:0000313" key="2">
    <source>
        <dbReference type="Proteomes" id="UP000288215"/>
    </source>
</evidence>
<dbReference type="InterPro" id="IPR014424">
    <property type="entry name" value="UCP004897_ACT"/>
</dbReference>